<dbReference type="GO" id="GO:0004749">
    <property type="term" value="F:ribose phosphate diphosphokinase activity"/>
    <property type="evidence" value="ECO:0007669"/>
    <property type="project" value="UniProtKB-UniRule"/>
</dbReference>
<keyword evidence="12" id="KW-0963">Cytoplasm</keyword>
<dbReference type="OrthoDB" id="5289298at2"/>
<dbReference type="SUPFAM" id="SSF53271">
    <property type="entry name" value="PRTase-like"/>
    <property type="match status" value="1"/>
</dbReference>
<accession>A0A2K8L284</accession>
<evidence type="ECO:0000256" key="2">
    <source>
        <dbReference type="ARBA" id="ARBA00022679"/>
    </source>
</evidence>
<evidence type="ECO:0000256" key="4">
    <source>
        <dbReference type="ARBA" id="ARBA00022727"/>
    </source>
</evidence>
<dbReference type="KEGG" id="maes:Ga0123461_1933"/>
<sequence>MVYEKLRLFSGTSNPPLAHSICEHIGKPQGEIYTQRFSDGEIFIQVKETIRGLDAFFIQSTSSPANDNLMELLIFIDAAKRASTRNICAVIPYFGYARQDRKSAGRTPISAKLVADLISRAGATRVLTLDLHATQIQGFFDIPVDNIFAIPLFAKDIEEKNALMDDVMIVSPDVGGVVRARALAARLHVDMAIVDKRRPAPNVAKVMNIIGDVEGKHCILIDDMVDTAGTLCGAAEALIEKGATKVSAYASHGVLSGPAADRLVESNLHELVITDSILQPQRILDTNKVRTISIAPLMGEAITRIYDARSISSLYEDS</sequence>
<evidence type="ECO:0000256" key="1">
    <source>
        <dbReference type="ARBA" id="ARBA00004996"/>
    </source>
</evidence>
<dbReference type="GO" id="GO:0016301">
    <property type="term" value="F:kinase activity"/>
    <property type="evidence" value="ECO:0007669"/>
    <property type="project" value="UniProtKB-KW"/>
</dbReference>
<dbReference type="PROSITE" id="PS00114">
    <property type="entry name" value="PRPP_SYNTHASE"/>
    <property type="match status" value="1"/>
</dbReference>
<evidence type="ECO:0000256" key="12">
    <source>
        <dbReference type="HAMAP-Rule" id="MF_00583"/>
    </source>
</evidence>
<dbReference type="GO" id="GO:0000287">
    <property type="term" value="F:magnesium ion binding"/>
    <property type="evidence" value="ECO:0007669"/>
    <property type="project" value="UniProtKB-UniRule"/>
</dbReference>
<dbReference type="GO" id="GO:0009156">
    <property type="term" value="P:ribonucleoside monophosphate biosynthetic process"/>
    <property type="evidence" value="ECO:0007669"/>
    <property type="project" value="InterPro"/>
</dbReference>
<evidence type="ECO:0000256" key="9">
    <source>
        <dbReference type="ARBA" id="ARBA00049535"/>
    </source>
</evidence>
<keyword evidence="2 12" id="KW-0808">Transferase</keyword>
<evidence type="ECO:0000256" key="3">
    <source>
        <dbReference type="ARBA" id="ARBA00022723"/>
    </source>
</evidence>
<comment type="catalytic activity">
    <reaction evidence="9 12">
        <text>D-ribose 5-phosphate + ATP = 5-phospho-alpha-D-ribose 1-diphosphate + AMP + H(+)</text>
        <dbReference type="Rhea" id="RHEA:15609"/>
        <dbReference type="ChEBI" id="CHEBI:15378"/>
        <dbReference type="ChEBI" id="CHEBI:30616"/>
        <dbReference type="ChEBI" id="CHEBI:58017"/>
        <dbReference type="ChEBI" id="CHEBI:78346"/>
        <dbReference type="ChEBI" id="CHEBI:456215"/>
        <dbReference type="EC" id="2.7.6.1"/>
    </reaction>
</comment>
<dbReference type="InterPro" id="IPR037515">
    <property type="entry name" value="Rib-P_diPkinase_bac"/>
</dbReference>
<feature type="binding site" evidence="12">
    <location>
        <position position="198"/>
    </location>
    <ligand>
        <name>D-ribose 5-phosphate</name>
        <dbReference type="ChEBI" id="CHEBI:78346"/>
    </ligand>
</feature>
<feature type="active site" evidence="12">
    <location>
        <position position="196"/>
    </location>
</feature>
<name>A0A2K8L284_MARES</name>
<dbReference type="NCBIfam" id="NF002320">
    <property type="entry name" value="PRK01259.1"/>
    <property type="match status" value="1"/>
</dbReference>
<evidence type="ECO:0000256" key="8">
    <source>
        <dbReference type="ARBA" id="ARBA00022842"/>
    </source>
</evidence>
<dbReference type="Proteomes" id="UP000231701">
    <property type="component" value="Chromosome"/>
</dbReference>
<organism evidence="14 15">
    <name type="scientific">Mariprofundus aestuarium</name>
    <dbReference type="NCBI Taxonomy" id="1921086"/>
    <lineage>
        <taxon>Bacteria</taxon>
        <taxon>Pseudomonadati</taxon>
        <taxon>Pseudomonadota</taxon>
        <taxon>Candidatius Mariprofundia</taxon>
        <taxon>Mariprofundales</taxon>
        <taxon>Mariprofundaceae</taxon>
        <taxon>Mariprofundus</taxon>
    </lineage>
</organism>
<keyword evidence="8 12" id="KW-0460">Magnesium</keyword>
<dbReference type="InterPro" id="IPR000836">
    <property type="entry name" value="PRTase_dom"/>
</dbReference>
<dbReference type="GO" id="GO:0005524">
    <property type="term" value="F:ATP binding"/>
    <property type="evidence" value="ECO:0007669"/>
    <property type="project" value="UniProtKB-KW"/>
</dbReference>
<comment type="subcellular location">
    <subcellularLocation>
        <location evidence="12">Cytoplasm</location>
    </subcellularLocation>
</comment>
<dbReference type="HAMAP" id="MF_00583_B">
    <property type="entry name" value="RibP_PPkinase_B"/>
    <property type="match status" value="1"/>
</dbReference>
<keyword evidence="7 12" id="KW-0067">ATP-binding</keyword>
<dbReference type="FunFam" id="3.40.50.2020:FF:000001">
    <property type="entry name" value="Ribose-phosphate pyrophosphokinase"/>
    <property type="match status" value="1"/>
</dbReference>
<comment type="cofactor">
    <cofactor evidence="12">
        <name>Mg(2+)</name>
        <dbReference type="ChEBI" id="CHEBI:18420"/>
    </cofactor>
    <text evidence="12">Binds 2 Mg(2+) ions per subunit.</text>
</comment>
<dbReference type="UniPathway" id="UPA00087">
    <property type="reaction ID" value="UER00172"/>
</dbReference>
<gene>
    <name evidence="12" type="primary">prs</name>
    <name evidence="14" type="ORF">Ga0123461_1933</name>
</gene>
<feature type="binding site" evidence="12">
    <location>
        <position position="173"/>
    </location>
    <ligand>
        <name>Mg(2+)</name>
        <dbReference type="ChEBI" id="CHEBI:18420"/>
    </ligand>
</feature>
<protein>
    <recommendedName>
        <fullName evidence="12">Ribose-phosphate pyrophosphokinase</fullName>
        <shortName evidence="12">RPPK</shortName>
        <ecNumber evidence="12">2.7.6.1</ecNumber>
    </recommendedName>
    <alternativeName>
        <fullName evidence="12">5-phospho-D-ribosyl alpha-1-diphosphate synthase</fullName>
    </alternativeName>
    <alternativeName>
        <fullName evidence="12">Phosphoribosyl diphosphate synthase</fullName>
    </alternativeName>
    <alternativeName>
        <fullName evidence="12">Phosphoribosyl pyrophosphate synthase</fullName>
        <shortName evidence="12">P-Rib-PP synthase</shortName>
        <shortName evidence="12">PRPP synthase</shortName>
        <shortName evidence="12">PRPPase</shortName>
    </alternativeName>
</protein>
<evidence type="ECO:0000313" key="15">
    <source>
        <dbReference type="Proteomes" id="UP000231701"/>
    </source>
</evidence>
<dbReference type="InterPro" id="IPR005946">
    <property type="entry name" value="Rib-P_diPkinase"/>
</dbReference>
<evidence type="ECO:0000256" key="10">
    <source>
        <dbReference type="ARBA" id="ARBA00054914"/>
    </source>
</evidence>
<keyword evidence="3 12" id="KW-0479">Metal-binding</keyword>
<dbReference type="NCBIfam" id="TIGR01251">
    <property type="entry name" value="ribP_PPkin"/>
    <property type="match status" value="1"/>
</dbReference>
<dbReference type="GO" id="GO:0006015">
    <property type="term" value="P:5-phosphoribose 1-diphosphate biosynthetic process"/>
    <property type="evidence" value="ECO:0007669"/>
    <property type="project" value="UniProtKB-UniRule"/>
</dbReference>
<evidence type="ECO:0000313" key="14">
    <source>
        <dbReference type="EMBL" id="ATX80339.1"/>
    </source>
</evidence>
<dbReference type="GO" id="GO:0006164">
    <property type="term" value="P:purine nucleotide biosynthetic process"/>
    <property type="evidence" value="ECO:0007669"/>
    <property type="project" value="TreeGrafter"/>
</dbReference>
<evidence type="ECO:0000256" key="6">
    <source>
        <dbReference type="ARBA" id="ARBA00022777"/>
    </source>
</evidence>
<keyword evidence="6 12" id="KW-0418">Kinase</keyword>
<dbReference type="SMART" id="SM01400">
    <property type="entry name" value="Pribosyltran_N"/>
    <property type="match status" value="1"/>
</dbReference>
<proteinExistence type="inferred from homology"/>
<dbReference type="PANTHER" id="PTHR10210:SF41">
    <property type="entry name" value="RIBOSE-PHOSPHATE PYROPHOSPHOKINASE 1, CHLOROPLASTIC"/>
    <property type="match status" value="1"/>
</dbReference>
<dbReference type="Pfam" id="PF14572">
    <property type="entry name" value="Pribosyl_synth"/>
    <property type="match status" value="1"/>
</dbReference>
<dbReference type="EC" id="2.7.6.1" evidence="12"/>
<feature type="binding site" evidence="12">
    <location>
        <position position="222"/>
    </location>
    <ligand>
        <name>D-ribose 5-phosphate</name>
        <dbReference type="ChEBI" id="CHEBI:78346"/>
    </ligand>
</feature>
<dbReference type="Gene3D" id="3.40.50.2020">
    <property type="match status" value="2"/>
</dbReference>
<dbReference type="Pfam" id="PF13793">
    <property type="entry name" value="Pribosyltran_N"/>
    <property type="match status" value="1"/>
</dbReference>
<dbReference type="PANTHER" id="PTHR10210">
    <property type="entry name" value="RIBOSE-PHOSPHATE DIPHOSPHOKINASE FAMILY MEMBER"/>
    <property type="match status" value="1"/>
</dbReference>
<comment type="subunit">
    <text evidence="12">Homohexamer.</text>
</comment>
<reference evidence="14 15" key="1">
    <citation type="submission" date="2016-12" db="EMBL/GenBank/DDBJ databases">
        <title>Isolation and genomic insights into novel planktonic Zetaproteobacteria from stratified waters of the Chesapeake Bay.</title>
        <authorList>
            <person name="McAllister S.M."/>
            <person name="Kato S."/>
            <person name="Chan C.S."/>
            <person name="Chiu B.K."/>
            <person name="Field E.K."/>
        </authorList>
    </citation>
    <scope>NUCLEOTIDE SEQUENCE [LARGE SCALE GENOMIC DNA]</scope>
    <source>
        <strain evidence="14 15">CP-5</strain>
    </source>
</reference>
<feature type="binding site" evidence="12">
    <location>
        <begin position="39"/>
        <end position="41"/>
    </location>
    <ligand>
        <name>ATP</name>
        <dbReference type="ChEBI" id="CHEBI:30616"/>
    </ligand>
</feature>
<evidence type="ECO:0000256" key="11">
    <source>
        <dbReference type="ARBA" id="ARBA00061444"/>
    </source>
</evidence>
<feature type="binding site" evidence="12">
    <location>
        <begin position="98"/>
        <end position="99"/>
    </location>
    <ligand>
        <name>ATP</name>
        <dbReference type="ChEBI" id="CHEBI:30616"/>
    </ligand>
</feature>
<dbReference type="EMBL" id="CP018799">
    <property type="protein sequence ID" value="ATX80339.1"/>
    <property type="molecule type" value="Genomic_DNA"/>
</dbReference>
<comment type="function">
    <text evidence="10 12">Involved in the biosynthesis of the central metabolite phospho-alpha-D-ribosyl-1-pyrophosphate (PRPP) via the transfer of pyrophosphoryl group from ATP to 1-hydroxyl of ribose-5-phosphate (Rib-5-P).</text>
</comment>
<feature type="binding site" evidence="12">
    <location>
        <position position="132"/>
    </location>
    <ligand>
        <name>Mg(2+)</name>
        <dbReference type="ChEBI" id="CHEBI:18420"/>
    </ligand>
</feature>
<dbReference type="InterPro" id="IPR029057">
    <property type="entry name" value="PRTase-like"/>
</dbReference>
<dbReference type="InterPro" id="IPR000842">
    <property type="entry name" value="PRib_PP_synth_CS"/>
</dbReference>
<keyword evidence="5 12" id="KW-0547">Nucleotide-binding</keyword>
<dbReference type="GO" id="GO:0002189">
    <property type="term" value="C:ribose phosphate diphosphokinase complex"/>
    <property type="evidence" value="ECO:0007669"/>
    <property type="project" value="TreeGrafter"/>
</dbReference>
<comment type="pathway">
    <text evidence="1 12">Metabolic intermediate biosynthesis; 5-phospho-alpha-D-ribose 1-diphosphate biosynthesis; 5-phospho-alpha-D-ribose 1-diphosphate from D-ribose 5-phosphate (route I): step 1/1.</text>
</comment>
<dbReference type="InterPro" id="IPR029099">
    <property type="entry name" value="Pribosyltran_N"/>
</dbReference>
<feature type="domain" description="Ribose-phosphate pyrophosphokinase N-terminal" evidence="13">
    <location>
        <begin position="7"/>
        <end position="122"/>
    </location>
</feature>
<dbReference type="RefSeq" id="WP_100278122.1">
    <property type="nucleotide sequence ID" value="NZ_CP018799.1"/>
</dbReference>
<evidence type="ECO:0000259" key="13">
    <source>
        <dbReference type="Pfam" id="PF13793"/>
    </source>
</evidence>
<comment type="similarity">
    <text evidence="11 12">Belongs to the ribose-phosphate pyrophosphokinase family. Class I subfamily.</text>
</comment>
<evidence type="ECO:0000256" key="5">
    <source>
        <dbReference type="ARBA" id="ARBA00022741"/>
    </source>
</evidence>
<dbReference type="GO" id="GO:0005737">
    <property type="term" value="C:cytoplasm"/>
    <property type="evidence" value="ECO:0007669"/>
    <property type="project" value="UniProtKB-SubCell"/>
</dbReference>
<feature type="binding site" evidence="12">
    <location>
        <begin position="226"/>
        <end position="230"/>
    </location>
    <ligand>
        <name>D-ribose 5-phosphate</name>
        <dbReference type="ChEBI" id="CHEBI:78346"/>
    </ligand>
</feature>
<keyword evidence="4 12" id="KW-0545">Nucleotide biosynthesis</keyword>
<dbReference type="AlphaFoldDB" id="A0A2K8L284"/>
<evidence type="ECO:0000256" key="7">
    <source>
        <dbReference type="ARBA" id="ARBA00022840"/>
    </source>
</evidence>
<dbReference type="CDD" id="cd06223">
    <property type="entry name" value="PRTases_typeI"/>
    <property type="match status" value="1"/>
</dbReference>
<keyword evidence="15" id="KW-1185">Reference proteome</keyword>